<proteinExistence type="predicted"/>
<dbReference type="Proteomes" id="UP000240978">
    <property type="component" value="Unassembled WGS sequence"/>
</dbReference>
<name>A0A2P8FF47_9BACT</name>
<comment type="caution">
    <text evidence="1">The sequence shown here is derived from an EMBL/GenBank/DDBJ whole genome shotgun (WGS) entry which is preliminary data.</text>
</comment>
<gene>
    <name evidence="1" type="ORF">CLV42_12548</name>
</gene>
<accession>A0A2P8FF47</accession>
<dbReference type="AlphaFoldDB" id="A0A2P8FF47"/>
<sequence length="73" mass="8428">MNKVLYFYIVVLRTILLRKFQACCSKLLSYFSASFVNETIFESFLSYPLRNCFLSSNKTLSNLKPTNTNLSNA</sequence>
<evidence type="ECO:0000313" key="2">
    <source>
        <dbReference type="Proteomes" id="UP000240978"/>
    </source>
</evidence>
<reference evidence="1 2" key="1">
    <citation type="submission" date="2018-03" db="EMBL/GenBank/DDBJ databases">
        <title>Genomic Encyclopedia of Archaeal and Bacterial Type Strains, Phase II (KMG-II): from individual species to whole genera.</title>
        <authorList>
            <person name="Goeker M."/>
        </authorList>
    </citation>
    <scope>NUCLEOTIDE SEQUENCE [LARGE SCALE GENOMIC DNA]</scope>
    <source>
        <strain evidence="1 2">DSM 18107</strain>
    </source>
</reference>
<evidence type="ECO:0000313" key="1">
    <source>
        <dbReference type="EMBL" id="PSL20346.1"/>
    </source>
</evidence>
<keyword evidence="2" id="KW-1185">Reference proteome</keyword>
<organism evidence="1 2">
    <name type="scientific">Chitinophaga ginsengisoli</name>
    <dbReference type="NCBI Taxonomy" id="363837"/>
    <lineage>
        <taxon>Bacteria</taxon>
        <taxon>Pseudomonadati</taxon>
        <taxon>Bacteroidota</taxon>
        <taxon>Chitinophagia</taxon>
        <taxon>Chitinophagales</taxon>
        <taxon>Chitinophagaceae</taxon>
        <taxon>Chitinophaga</taxon>
    </lineage>
</organism>
<dbReference type="EMBL" id="PYGK01000025">
    <property type="protein sequence ID" value="PSL20346.1"/>
    <property type="molecule type" value="Genomic_DNA"/>
</dbReference>
<protein>
    <submittedName>
        <fullName evidence="1">Uncharacterized protein</fullName>
    </submittedName>
</protein>